<name>A0A0M6WBI6_9FIRM</name>
<evidence type="ECO:0000313" key="4">
    <source>
        <dbReference type="Proteomes" id="UP000049828"/>
    </source>
</evidence>
<keyword evidence="3" id="KW-0282">Flagellum</keyword>
<dbReference type="CDD" id="cd17470">
    <property type="entry name" value="T3SS_Flik_C"/>
    <property type="match status" value="1"/>
</dbReference>
<feature type="domain" description="Flagellar hook-length control protein-like C-terminal" evidence="2">
    <location>
        <begin position="358"/>
        <end position="428"/>
    </location>
</feature>
<organism evidence="3 4">
    <name type="scientific">Roseburia inulinivorans</name>
    <dbReference type="NCBI Taxonomy" id="360807"/>
    <lineage>
        <taxon>Bacteria</taxon>
        <taxon>Bacillati</taxon>
        <taxon>Bacillota</taxon>
        <taxon>Clostridia</taxon>
        <taxon>Lachnospirales</taxon>
        <taxon>Lachnospiraceae</taxon>
        <taxon>Roseburia</taxon>
    </lineage>
</organism>
<dbReference type="OrthoDB" id="1780022at2"/>
<sequence>MAGTTISELGKMFNQSTQSVQGTESNTRITTGKVDFGSMMKQSGNRQTASYAGIDHNETVKTAANGSKDTVKAADDYQKYQYKDNTIASEIKQVTSEDVVKEQFEQFTEDVKEVLKEELGVSDEAIEAAMQTLGLQFQDLLNQNNLANLVAELTGADSVPQLLCSEQFVNVLQSVNDIGKDILNALDMSLEEFQSAVAKVMDDNAGSSDAVTGQETEASVDEAVVTDQTVTGDTGASTQKFVVEDGRQTKAAENAPAQDTQSSEVTEDIPEQETVQNRMTSENAAEDSTDQNNSSDTPGRFRFTNETAHTADGAVITPQSHVVQEFANVETVEPLPQSVNTQDVIDQIVESARVILTEDKTSMELQLNPQNLGKIILKVTEQEGAVTAKIMTQNAVVKEALEAQTVELRQNLEQAGVKVDAVEVTVASHEFEKNLEQNAEGEKQQGEQQEKEKGRTRRLNLNDLSELSGVMSEEETLAAKMMAEQGNSVDYTA</sequence>
<keyword evidence="3" id="KW-0969">Cilium</keyword>
<feature type="region of interest" description="Disordered" evidence="1">
    <location>
        <begin position="1"/>
        <end position="28"/>
    </location>
</feature>
<dbReference type="RefSeq" id="WP_055039131.1">
    <property type="nucleotide sequence ID" value="NZ_CVRS01000016.1"/>
</dbReference>
<evidence type="ECO:0000256" key="1">
    <source>
        <dbReference type="SAM" id="MobiDB-lite"/>
    </source>
</evidence>
<evidence type="ECO:0000259" key="2">
    <source>
        <dbReference type="Pfam" id="PF02120"/>
    </source>
</evidence>
<dbReference type="EMBL" id="CVRS01000016">
    <property type="protein sequence ID" value="CRL33187.1"/>
    <property type="molecule type" value="Genomic_DNA"/>
</dbReference>
<protein>
    <submittedName>
        <fullName evidence="3">Flagellar hook-length control protein FliK</fullName>
    </submittedName>
</protein>
<feature type="region of interest" description="Disordered" evidence="1">
    <location>
        <begin position="248"/>
        <end position="303"/>
    </location>
</feature>
<feature type="region of interest" description="Disordered" evidence="1">
    <location>
        <begin position="434"/>
        <end position="470"/>
    </location>
</feature>
<proteinExistence type="predicted"/>
<dbReference type="InterPro" id="IPR038610">
    <property type="entry name" value="FliK-like_C_sf"/>
</dbReference>
<accession>A0A0M6WBI6</accession>
<dbReference type="AlphaFoldDB" id="A0A0M6WBI6"/>
<feature type="compositionally biased region" description="Basic and acidic residues" evidence="1">
    <location>
        <begin position="434"/>
        <end position="453"/>
    </location>
</feature>
<evidence type="ECO:0000313" key="3">
    <source>
        <dbReference type="EMBL" id="CRL33187.1"/>
    </source>
</evidence>
<gene>
    <name evidence="3" type="ORF">RIL183_01491</name>
</gene>
<dbReference type="Proteomes" id="UP000049828">
    <property type="component" value="Unassembled WGS sequence"/>
</dbReference>
<feature type="compositionally biased region" description="Polar residues" evidence="1">
    <location>
        <begin position="273"/>
        <end position="283"/>
    </location>
</feature>
<dbReference type="Gene3D" id="3.30.750.140">
    <property type="match status" value="1"/>
</dbReference>
<dbReference type="InterPro" id="IPR021136">
    <property type="entry name" value="Flagellar_hook_control-like_C"/>
</dbReference>
<dbReference type="STRING" id="360807.ERS852392_00510"/>
<keyword evidence="4" id="KW-1185">Reference proteome</keyword>
<reference evidence="4" key="1">
    <citation type="submission" date="2015-05" db="EMBL/GenBank/DDBJ databases">
        <authorList>
            <consortium name="Pathogen Informatics"/>
        </authorList>
    </citation>
    <scope>NUCLEOTIDE SEQUENCE [LARGE SCALE GENOMIC DNA]</scope>
    <source>
        <strain evidence="4">L1-83</strain>
    </source>
</reference>
<dbReference type="Pfam" id="PF02120">
    <property type="entry name" value="Flg_hook"/>
    <property type="match status" value="1"/>
</dbReference>
<keyword evidence="3" id="KW-0966">Cell projection</keyword>